<dbReference type="NCBIfam" id="NF006746">
    <property type="entry name" value="PRK09270.1-5"/>
    <property type="match status" value="1"/>
</dbReference>
<proteinExistence type="predicted"/>
<evidence type="ECO:0000313" key="1">
    <source>
        <dbReference type="EMBL" id="OIS92116.1"/>
    </source>
</evidence>
<dbReference type="Gene3D" id="3.40.50.300">
    <property type="entry name" value="P-loop containing nucleotide triphosphate hydrolases"/>
    <property type="match status" value="2"/>
</dbReference>
<keyword evidence="1" id="KW-0418">Kinase</keyword>
<dbReference type="InterPro" id="IPR027417">
    <property type="entry name" value="P-loop_NTPase"/>
</dbReference>
<dbReference type="AlphaFoldDB" id="A0A1J6HGR2"/>
<gene>
    <name evidence="1" type="ORF">BLA27_17635</name>
</gene>
<sequence>MTPIEREALPSEILARLAETDKRLIVAIAGPPGAGKSTISDYLLHAINKGGETPSIVVPMDGFHLDDGILDQRGLLSRKGSPPTFDCAGFAVLLQRLKQAEGEIFIPVFDRSLELSRAAASVVGPEHRVLLVEGNYLLLDQQPWVQLAPFFDMTLYLDVPFAELERRLNERWLSFGFDAETARNRALSNDIPNAELVVAQSRKADFVVVSDGR</sequence>
<reference evidence="1 2" key="1">
    <citation type="submission" date="2016-10" db="EMBL/GenBank/DDBJ databases">
        <title>The Draft Genome Sequence of the Potato Rhizosphere Bacteria Ochrobactrum sp. IPA7.2.</title>
        <authorList>
            <person name="Gogoleva N.E."/>
            <person name="Khlopko Y.A."/>
            <person name="Burygin G.L."/>
            <person name="Plotnikov A.O."/>
        </authorList>
    </citation>
    <scope>NUCLEOTIDE SEQUENCE [LARGE SCALE GENOMIC DNA]</scope>
    <source>
        <strain evidence="1 2">IPA7.2</strain>
    </source>
</reference>
<accession>A0A1J6HGR2</accession>
<keyword evidence="2" id="KW-1185">Reference proteome</keyword>
<comment type="caution">
    <text evidence="1">The sequence shown here is derived from an EMBL/GenBank/DDBJ whole genome shotgun (WGS) entry which is preliminary data.</text>
</comment>
<dbReference type="NCBIfam" id="NF006744">
    <property type="entry name" value="PRK09270.1-3"/>
    <property type="match status" value="1"/>
</dbReference>
<dbReference type="GO" id="GO:0016301">
    <property type="term" value="F:kinase activity"/>
    <property type="evidence" value="ECO:0007669"/>
    <property type="project" value="UniProtKB-KW"/>
</dbReference>
<dbReference type="Proteomes" id="UP000182985">
    <property type="component" value="Unassembled WGS sequence"/>
</dbReference>
<dbReference type="OrthoDB" id="3192509at2"/>
<dbReference type="SUPFAM" id="SSF52540">
    <property type="entry name" value="P-loop containing nucleoside triphosphate hydrolases"/>
    <property type="match status" value="1"/>
</dbReference>
<organism evidence="1 2">
    <name type="scientific">Brucella cytisi</name>
    <dbReference type="NCBI Taxonomy" id="407152"/>
    <lineage>
        <taxon>Bacteria</taxon>
        <taxon>Pseudomonadati</taxon>
        <taxon>Pseudomonadota</taxon>
        <taxon>Alphaproteobacteria</taxon>
        <taxon>Hyphomicrobiales</taxon>
        <taxon>Brucellaceae</taxon>
        <taxon>Brucella/Ochrobactrum group</taxon>
        <taxon>Brucella</taxon>
    </lineage>
</organism>
<dbReference type="RefSeq" id="WP_071632858.1">
    <property type="nucleotide sequence ID" value="NZ_MOEC01000019.1"/>
</dbReference>
<keyword evidence="1" id="KW-0808">Transferase</keyword>
<dbReference type="PANTHER" id="PTHR10285">
    <property type="entry name" value="URIDINE KINASE"/>
    <property type="match status" value="1"/>
</dbReference>
<dbReference type="EMBL" id="MOEC01000019">
    <property type="protein sequence ID" value="OIS92116.1"/>
    <property type="molecule type" value="Genomic_DNA"/>
</dbReference>
<name>A0A1J6HGR2_9HYPH</name>
<protein>
    <submittedName>
        <fullName evidence="1">Nucleoside/nucleotide kinase family protein</fullName>
    </submittedName>
</protein>
<evidence type="ECO:0000313" key="2">
    <source>
        <dbReference type="Proteomes" id="UP000182985"/>
    </source>
</evidence>